<evidence type="ECO:0000313" key="4">
    <source>
        <dbReference type="EMBL" id="VFT77690.1"/>
    </source>
</evidence>
<dbReference type="OrthoDB" id="66795at2759"/>
<gene>
    <name evidence="4" type="primary">Aste57867_465</name>
    <name evidence="3" type="ORF">As57867_000464</name>
    <name evidence="4" type="ORF">ASTE57867_465</name>
</gene>
<proteinExistence type="predicted"/>
<dbReference type="Proteomes" id="UP000332933">
    <property type="component" value="Unassembled WGS sequence"/>
</dbReference>
<evidence type="ECO:0000256" key="1">
    <source>
        <dbReference type="SAM" id="MobiDB-lite"/>
    </source>
</evidence>
<keyword evidence="2" id="KW-0812">Transmembrane</keyword>
<dbReference type="EMBL" id="VJMH01000023">
    <property type="protein sequence ID" value="KAF0720227.1"/>
    <property type="molecule type" value="Genomic_DNA"/>
</dbReference>
<dbReference type="AlphaFoldDB" id="A0A485K2V4"/>
<feature type="region of interest" description="Disordered" evidence="1">
    <location>
        <begin position="1"/>
        <end position="21"/>
    </location>
</feature>
<organism evidence="4 5">
    <name type="scientific">Aphanomyces stellatus</name>
    <dbReference type="NCBI Taxonomy" id="120398"/>
    <lineage>
        <taxon>Eukaryota</taxon>
        <taxon>Sar</taxon>
        <taxon>Stramenopiles</taxon>
        <taxon>Oomycota</taxon>
        <taxon>Saprolegniomycetes</taxon>
        <taxon>Saprolegniales</taxon>
        <taxon>Verrucalvaceae</taxon>
        <taxon>Aphanomyces</taxon>
    </lineage>
</organism>
<accession>A0A485K2V4</accession>
<name>A0A485K2V4_9STRA</name>
<evidence type="ECO:0000313" key="3">
    <source>
        <dbReference type="EMBL" id="KAF0720227.1"/>
    </source>
</evidence>
<keyword evidence="2" id="KW-1133">Transmembrane helix</keyword>
<evidence type="ECO:0000313" key="5">
    <source>
        <dbReference type="Proteomes" id="UP000332933"/>
    </source>
</evidence>
<keyword evidence="2" id="KW-0472">Membrane</keyword>
<feature type="transmembrane region" description="Helical" evidence="2">
    <location>
        <begin position="49"/>
        <end position="68"/>
    </location>
</feature>
<keyword evidence="5" id="KW-1185">Reference proteome</keyword>
<protein>
    <submittedName>
        <fullName evidence="4">Aste57867_465 protein</fullName>
    </submittedName>
</protein>
<reference evidence="3" key="2">
    <citation type="submission" date="2019-06" db="EMBL/GenBank/DDBJ databases">
        <title>Genomics analysis of Aphanomyces spp. identifies a new class of oomycete effector associated with host adaptation.</title>
        <authorList>
            <person name="Gaulin E."/>
        </authorList>
    </citation>
    <scope>NUCLEOTIDE SEQUENCE</scope>
    <source>
        <strain evidence="3">CBS 578.67</strain>
    </source>
</reference>
<evidence type="ECO:0000256" key="2">
    <source>
        <dbReference type="SAM" id="Phobius"/>
    </source>
</evidence>
<sequence length="198" mass="21222">MAQQRRPIVVKQSSSGGAGGSYGGSIWEKEASEYWKQMHVDEQRSNKRMLVVVAGAGLLALAGLVVYATSAPSSTLPPLTRTELVRANCTAVAVKSKWHTEMCEKVCPTNEFSEACTSGCLYGSLAVTKSVCANRSLDMPFSSTCEFSVDCVGPCKEYAIVRPIPAKRNACEGGCNSVVPSACKRAVDLFDRAAKDRE</sequence>
<dbReference type="EMBL" id="CAADRA010000023">
    <property type="protein sequence ID" value="VFT77690.1"/>
    <property type="molecule type" value="Genomic_DNA"/>
</dbReference>
<reference evidence="4 5" key="1">
    <citation type="submission" date="2019-03" db="EMBL/GenBank/DDBJ databases">
        <authorList>
            <person name="Gaulin E."/>
            <person name="Dumas B."/>
        </authorList>
    </citation>
    <scope>NUCLEOTIDE SEQUENCE [LARGE SCALE GENOMIC DNA]</scope>
    <source>
        <strain evidence="4">CBS 568.67</strain>
    </source>
</reference>